<evidence type="ECO:0000256" key="3">
    <source>
        <dbReference type="ARBA" id="ARBA00022670"/>
    </source>
</evidence>
<dbReference type="GeneTree" id="ENSGT00940000159922"/>
<evidence type="ECO:0000259" key="7">
    <source>
        <dbReference type="PROSITE" id="PS50802"/>
    </source>
</evidence>
<dbReference type="GO" id="GO:0016579">
    <property type="term" value="P:protein deubiquitination"/>
    <property type="evidence" value="ECO:0007669"/>
    <property type="project" value="TreeGrafter"/>
</dbReference>
<dbReference type="SUPFAM" id="SSF54001">
    <property type="entry name" value="Cysteine proteinases"/>
    <property type="match status" value="1"/>
</dbReference>
<feature type="region of interest" description="Disordered" evidence="6">
    <location>
        <begin position="352"/>
        <end position="393"/>
    </location>
</feature>
<comment type="catalytic activity">
    <reaction evidence="1">
        <text>Thiol-dependent hydrolysis of ester, thioester, amide, peptide and isopeptide bonds formed by the C-terminal Gly of ubiquitin (a 76-residue protein attached to proteins as an intracellular targeting signal).</text>
        <dbReference type="EC" id="3.4.19.12"/>
    </reaction>
</comment>
<evidence type="ECO:0000256" key="2">
    <source>
        <dbReference type="ARBA" id="ARBA00012759"/>
    </source>
</evidence>
<dbReference type="GO" id="GO:0006508">
    <property type="term" value="P:proteolysis"/>
    <property type="evidence" value="ECO:0007669"/>
    <property type="project" value="UniProtKB-KW"/>
</dbReference>
<dbReference type="Ensembl" id="ENSGACT00000044110.1">
    <property type="protein sequence ID" value="ENSGACP00000050573.1"/>
    <property type="gene ID" value="ENSGACG00000035473.1"/>
</dbReference>
<reference evidence="8 9" key="1">
    <citation type="journal article" date="2021" name="G3 (Bethesda)">
        <title>Improved contiguity of the threespine stickleback genome using long-read sequencing.</title>
        <authorList>
            <person name="Nath S."/>
            <person name="Shaw D.E."/>
            <person name="White M.A."/>
        </authorList>
    </citation>
    <scope>NUCLEOTIDE SEQUENCE [LARGE SCALE GENOMIC DNA]</scope>
    <source>
        <strain evidence="8 9">Lake Benthic</strain>
    </source>
</reference>
<organism evidence="8 9">
    <name type="scientific">Gasterosteus aculeatus aculeatus</name>
    <name type="common">three-spined stickleback</name>
    <dbReference type="NCBI Taxonomy" id="481459"/>
    <lineage>
        <taxon>Eukaryota</taxon>
        <taxon>Metazoa</taxon>
        <taxon>Chordata</taxon>
        <taxon>Craniata</taxon>
        <taxon>Vertebrata</taxon>
        <taxon>Euteleostomi</taxon>
        <taxon>Actinopterygii</taxon>
        <taxon>Neopterygii</taxon>
        <taxon>Teleostei</taxon>
        <taxon>Neoteleostei</taxon>
        <taxon>Acanthomorphata</taxon>
        <taxon>Eupercaria</taxon>
        <taxon>Perciformes</taxon>
        <taxon>Cottioidei</taxon>
        <taxon>Gasterosteales</taxon>
        <taxon>Gasterosteidae</taxon>
        <taxon>Gasterosteus</taxon>
    </lineage>
</organism>
<dbReference type="GO" id="GO:2000660">
    <property type="term" value="P:negative regulation of interleukin-1-mediated signaling pathway"/>
    <property type="evidence" value="ECO:0007669"/>
    <property type="project" value="TreeGrafter"/>
</dbReference>
<dbReference type="Pfam" id="PF02338">
    <property type="entry name" value="OTU"/>
    <property type="match status" value="1"/>
</dbReference>
<evidence type="ECO:0000256" key="5">
    <source>
        <dbReference type="ARBA" id="ARBA00022807"/>
    </source>
</evidence>
<dbReference type="Proteomes" id="UP000007635">
    <property type="component" value="Chromosome VII"/>
</dbReference>
<keyword evidence="9" id="KW-1185">Reference proteome</keyword>
<dbReference type="AlphaFoldDB" id="A0AAQ4QJT5"/>
<reference evidence="8" key="2">
    <citation type="submission" date="2025-08" db="UniProtKB">
        <authorList>
            <consortium name="Ensembl"/>
        </authorList>
    </citation>
    <scope>IDENTIFICATION</scope>
</reference>
<dbReference type="EC" id="3.4.19.12" evidence="2"/>
<evidence type="ECO:0000313" key="8">
    <source>
        <dbReference type="Ensembl" id="ENSGACP00000050573.1"/>
    </source>
</evidence>
<evidence type="ECO:0000256" key="6">
    <source>
        <dbReference type="SAM" id="MobiDB-lite"/>
    </source>
</evidence>
<dbReference type="PANTHER" id="PTHR12419:SF9">
    <property type="entry name" value="OTU DOMAIN-CONTAINING PROTEIN 4"/>
    <property type="match status" value="1"/>
</dbReference>
<dbReference type="InterPro" id="IPR050704">
    <property type="entry name" value="Peptidase_C85-like"/>
</dbReference>
<sequence length="438" mass="49359">TLLKAGSAVTRRALLDEREAEKSMDGYLKTQGLHRKKIAKDGSCLFRAVAEQVLHNQGRHTEVRAKCVEFLKENRGSYEAFIEGDFEDYLLKLQDPQQWVGEVEINALAVIYKRDFFIFQEPGKPAVNITDNNFKDTVRRLCFLNGNHYDSVYAVSHIQAAALCQSILYELLYDGVFGVERGALGSCQRSSRPADLLSDDAMNACVSSDDSDLEAGEPLWYEARVTLPLFLPQRRGRGRLLPERVRRSLNPTLLRNVEYDVWHKSKRAQQKMDYCIAAGMQFTVGDRCQVRLEGRSHSAVIKEVSPNNGPVSVYLEELGSRKQVPLWSLRPPSEENSWSTVVNRGDKKGRNVASASSSFVSPATAPGASGRVQKQHSWPPQATVEEQAGAKGVRCRQRSAREVEEKNTALVEIQLRDENSFPVLGVRSLHFYVFYIYK</sequence>
<name>A0AAQ4QJT5_GASAC</name>
<feature type="compositionally biased region" description="Low complexity" evidence="6">
    <location>
        <begin position="352"/>
        <end position="366"/>
    </location>
</feature>
<keyword evidence="5" id="KW-0378">Hydrolase</keyword>
<evidence type="ECO:0000256" key="1">
    <source>
        <dbReference type="ARBA" id="ARBA00000707"/>
    </source>
</evidence>
<evidence type="ECO:0000256" key="4">
    <source>
        <dbReference type="ARBA" id="ARBA00022786"/>
    </source>
</evidence>
<proteinExistence type="predicted"/>
<dbReference type="GO" id="GO:0061578">
    <property type="term" value="F:K63-linked deubiquitinase activity"/>
    <property type="evidence" value="ECO:0007669"/>
    <property type="project" value="TreeGrafter"/>
</dbReference>
<dbReference type="PANTHER" id="PTHR12419">
    <property type="entry name" value="OTU DOMAIN CONTAINING PROTEIN"/>
    <property type="match status" value="1"/>
</dbReference>
<dbReference type="GO" id="GO:0034122">
    <property type="term" value="P:negative regulation of toll-like receptor signaling pathway"/>
    <property type="evidence" value="ECO:0007669"/>
    <property type="project" value="TreeGrafter"/>
</dbReference>
<dbReference type="InterPro" id="IPR038765">
    <property type="entry name" value="Papain-like_cys_pep_sf"/>
</dbReference>
<feature type="domain" description="OTU" evidence="7">
    <location>
        <begin position="33"/>
        <end position="155"/>
    </location>
</feature>
<keyword evidence="3" id="KW-0645">Protease</keyword>
<dbReference type="Gene3D" id="3.90.70.80">
    <property type="match status" value="1"/>
</dbReference>
<protein>
    <recommendedName>
        <fullName evidence="2">ubiquitinyl hydrolase 1</fullName>
        <ecNumber evidence="2">3.4.19.12</ecNumber>
    </recommendedName>
</protein>
<dbReference type="InterPro" id="IPR003323">
    <property type="entry name" value="OTU_dom"/>
</dbReference>
<dbReference type="GO" id="GO:1903093">
    <property type="term" value="P:regulation of protein K48-linked deubiquitination"/>
    <property type="evidence" value="ECO:0007669"/>
    <property type="project" value="TreeGrafter"/>
</dbReference>
<accession>A0AAQ4QJT5</accession>
<dbReference type="SUPFAM" id="SSF63748">
    <property type="entry name" value="Tudor/PWWP/MBT"/>
    <property type="match status" value="1"/>
</dbReference>
<evidence type="ECO:0000313" key="9">
    <source>
        <dbReference type="Proteomes" id="UP000007635"/>
    </source>
</evidence>
<keyword evidence="5" id="KW-0788">Thiol protease</keyword>
<dbReference type="PROSITE" id="PS50802">
    <property type="entry name" value="OTU"/>
    <property type="match status" value="1"/>
</dbReference>
<dbReference type="GO" id="GO:0004843">
    <property type="term" value="F:cysteine-type deubiquitinase activity"/>
    <property type="evidence" value="ECO:0007669"/>
    <property type="project" value="UniProtKB-EC"/>
</dbReference>
<reference evidence="8" key="3">
    <citation type="submission" date="2025-09" db="UniProtKB">
        <authorList>
            <consortium name="Ensembl"/>
        </authorList>
    </citation>
    <scope>IDENTIFICATION</scope>
</reference>
<keyword evidence="4" id="KW-0833">Ubl conjugation pathway</keyword>